<organism evidence="1 2">
    <name type="scientific">Papaver somniferum</name>
    <name type="common">Opium poppy</name>
    <dbReference type="NCBI Taxonomy" id="3469"/>
    <lineage>
        <taxon>Eukaryota</taxon>
        <taxon>Viridiplantae</taxon>
        <taxon>Streptophyta</taxon>
        <taxon>Embryophyta</taxon>
        <taxon>Tracheophyta</taxon>
        <taxon>Spermatophyta</taxon>
        <taxon>Magnoliopsida</taxon>
        <taxon>Ranunculales</taxon>
        <taxon>Papaveraceae</taxon>
        <taxon>Papaveroideae</taxon>
        <taxon>Papaver</taxon>
    </lineage>
</organism>
<dbReference type="AlphaFoldDB" id="A0A4Y7ILU7"/>
<accession>A0A4Y7ILU7</accession>
<evidence type="ECO:0000313" key="1">
    <source>
        <dbReference type="EMBL" id="RZC48428.1"/>
    </source>
</evidence>
<evidence type="ECO:0000313" key="2">
    <source>
        <dbReference type="Proteomes" id="UP000316621"/>
    </source>
</evidence>
<gene>
    <name evidence="1" type="ORF">C5167_016855</name>
</gene>
<keyword evidence="2" id="KW-1185">Reference proteome</keyword>
<dbReference type="Gramene" id="RZC48428">
    <property type="protein sequence ID" value="RZC48428"/>
    <property type="gene ID" value="C5167_016855"/>
</dbReference>
<name>A0A4Y7ILU7_PAPSO</name>
<sequence length="93" mass="10391">MREENVEWERRMKARDKEAKICEPNVGVCQIVLQPRAIFNTWANFQDLQISICTLGSALQTFGAAQFIHATSLLIQEASVDLGTYGSQTISAM</sequence>
<reference evidence="1 2" key="1">
    <citation type="journal article" date="2018" name="Science">
        <title>The opium poppy genome and morphinan production.</title>
        <authorList>
            <person name="Guo L."/>
            <person name="Winzer T."/>
            <person name="Yang X."/>
            <person name="Li Y."/>
            <person name="Ning Z."/>
            <person name="He Z."/>
            <person name="Teodor R."/>
            <person name="Lu Y."/>
            <person name="Bowser T.A."/>
            <person name="Graham I.A."/>
            <person name="Ye K."/>
        </authorList>
    </citation>
    <scope>NUCLEOTIDE SEQUENCE [LARGE SCALE GENOMIC DNA]</scope>
    <source>
        <strain evidence="2">cv. HN1</strain>
        <tissue evidence="1">Leaves</tissue>
    </source>
</reference>
<proteinExistence type="predicted"/>
<dbReference type="Proteomes" id="UP000316621">
    <property type="component" value="Chromosome 2"/>
</dbReference>
<protein>
    <submittedName>
        <fullName evidence="1">Uncharacterized protein</fullName>
    </submittedName>
</protein>
<dbReference type="EMBL" id="CM010716">
    <property type="protein sequence ID" value="RZC48428.1"/>
    <property type="molecule type" value="Genomic_DNA"/>
</dbReference>